<dbReference type="PANTHER" id="PTHR42685:SF4">
    <property type="entry name" value="GERANYLGERANYL DIPHOSPHATE REDUCTASE, CHLOROPLASTIC"/>
    <property type="match status" value="1"/>
</dbReference>
<dbReference type="InterPro" id="IPR002938">
    <property type="entry name" value="FAD-bd"/>
</dbReference>
<dbReference type="InterPro" id="IPR036188">
    <property type="entry name" value="FAD/NAD-bd_sf"/>
</dbReference>
<reference evidence="3 4" key="2">
    <citation type="submission" date="2018-11" db="EMBL/GenBank/DDBJ databases">
        <title>Genomic Encyclopedia of Type Strains, Phase IV (KMG-IV): sequencing the most valuable type-strain genomes for metagenomic binning, comparative biology and taxonomic classification.</title>
        <authorList>
            <person name="Goeker M."/>
        </authorList>
    </citation>
    <scope>NUCLEOTIDE SEQUENCE [LARGE SCALE GENOMIC DNA]</scope>
    <source>
        <strain evidence="3 4">DSM 27783</strain>
    </source>
</reference>
<dbReference type="EMBL" id="RJVK01000002">
    <property type="protein sequence ID" value="ROR40258.1"/>
    <property type="molecule type" value="Genomic_DNA"/>
</dbReference>
<proteinExistence type="predicted"/>
<dbReference type="GO" id="GO:0071949">
    <property type="term" value="F:FAD binding"/>
    <property type="evidence" value="ECO:0007669"/>
    <property type="project" value="InterPro"/>
</dbReference>
<dbReference type="EMBL" id="CP027432">
    <property type="protein sequence ID" value="QCI27564.1"/>
    <property type="molecule type" value="Genomic_DNA"/>
</dbReference>
<accession>A0AAJ4RD64</accession>
<dbReference type="AlphaFoldDB" id="A0AAJ4RD64"/>
<dbReference type="Gene3D" id="3.50.50.60">
    <property type="entry name" value="FAD/NAD(P)-binding domain"/>
    <property type="match status" value="1"/>
</dbReference>
<evidence type="ECO:0000259" key="1">
    <source>
        <dbReference type="Pfam" id="PF01494"/>
    </source>
</evidence>
<reference evidence="2" key="3">
    <citation type="submission" date="2019-06" db="EMBL/GenBank/DDBJ databases">
        <title>A comparative analysis of the Nautiliaceae.</title>
        <authorList>
            <person name="Grosche A."/>
            <person name="Smedile F."/>
            <person name="Vetriani C."/>
        </authorList>
    </citation>
    <scope>NUCLEOTIDE SEQUENCE</scope>
    <source>
        <strain evidence="2">TB6</strain>
    </source>
</reference>
<gene>
    <name evidence="2" type="ORF">C6V80_00880</name>
    <name evidence="3" type="ORF">EDC58_1248</name>
</gene>
<dbReference type="Pfam" id="PF01494">
    <property type="entry name" value="FAD_binding_3"/>
    <property type="match status" value="1"/>
</dbReference>
<dbReference type="GO" id="GO:0016628">
    <property type="term" value="F:oxidoreductase activity, acting on the CH-CH group of donors, NAD or NADP as acceptor"/>
    <property type="evidence" value="ECO:0007669"/>
    <property type="project" value="InterPro"/>
</dbReference>
<dbReference type="InterPro" id="IPR011777">
    <property type="entry name" value="Geranylgeranyl_Rdtase_fam"/>
</dbReference>
<dbReference type="RefSeq" id="WP_123352638.1">
    <property type="nucleotide sequence ID" value="NZ_CP027432.2"/>
</dbReference>
<dbReference type="Proteomes" id="UP000272781">
    <property type="component" value="Unassembled WGS sequence"/>
</dbReference>
<evidence type="ECO:0000313" key="2">
    <source>
        <dbReference type="EMBL" id="QCI27564.1"/>
    </source>
</evidence>
<evidence type="ECO:0000313" key="3">
    <source>
        <dbReference type="EMBL" id="ROR40258.1"/>
    </source>
</evidence>
<sequence>MKILIIGGGPAGATAARLLAKEFDVTLIQDRVWDKPCGGGVKKWIFDEFSLDNSLILHLQDRVFMVYKNEKIEIPLKGDNLAIVRRLDFDAYLRNEAQKEGAKLIYGKFKGIENKKAVIEINKEKVIFEYDILIGADGVNSNLRKALNLPPIPKTITHYARTAEYKTKYCEFFFDKELGGEYYAWAFPHGDLTHIGSVDKNSFDNLCKYLNVKVKPKGYFIPTWQEDIIIQKENVFFVGDAAGQVMPLSFEGIYYAIKSAEILANCIKNNLNYQEEWNKRFLKDFNLMKKLESINKTFLRGLVVRAHKLEFVKNFSIHLWLGK</sequence>
<dbReference type="InterPro" id="IPR050407">
    <property type="entry name" value="Geranylgeranyl_reductase"/>
</dbReference>
<dbReference type="NCBIfam" id="TIGR02032">
    <property type="entry name" value="GG-red-SF"/>
    <property type="match status" value="1"/>
</dbReference>
<dbReference type="PRINTS" id="PR00420">
    <property type="entry name" value="RNGMNOXGNASE"/>
</dbReference>
<evidence type="ECO:0000313" key="4">
    <source>
        <dbReference type="Proteomes" id="UP000272781"/>
    </source>
</evidence>
<keyword evidence="5" id="KW-1185">Reference proteome</keyword>
<evidence type="ECO:0000313" key="5">
    <source>
        <dbReference type="Proteomes" id="UP000298805"/>
    </source>
</evidence>
<dbReference type="SUPFAM" id="SSF51905">
    <property type="entry name" value="FAD/NAD(P)-binding domain"/>
    <property type="match status" value="1"/>
</dbReference>
<reference evidence="5" key="1">
    <citation type="submission" date="2018-03" db="EMBL/GenBank/DDBJ databases">
        <title>A comparative analysis of the Nautiliaceae.</title>
        <authorList>
            <person name="Grosche A."/>
            <person name="Smedile F."/>
            <person name="Vetriani C."/>
        </authorList>
    </citation>
    <scope>NUCLEOTIDE SEQUENCE [LARGE SCALE GENOMIC DNA]</scope>
    <source>
        <strain evidence="5">TB6</strain>
    </source>
</reference>
<protein>
    <submittedName>
        <fullName evidence="2 3">Geranylgeranyl reductase</fullName>
    </submittedName>
</protein>
<dbReference type="Proteomes" id="UP000298805">
    <property type="component" value="Chromosome"/>
</dbReference>
<feature type="domain" description="FAD-binding" evidence="1">
    <location>
        <begin position="2"/>
        <end position="154"/>
    </location>
</feature>
<dbReference type="PANTHER" id="PTHR42685">
    <property type="entry name" value="GERANYLGERANYL DIPHOSPHATE REDUCTASE"/>
    <property type="match status" value="1"/>
</dbReference>
<organism evidence="3 4">
    <name type="scientific">Caminibacter pacificus</name>
    <dbReference type="NCBI Taxonomy" id="1424653"/>
    <lineage>
        <taxon>Bacteria</taxon>
        <taxon>Pseudomonadati</taxon>
        <taxon>Campylobacterota</taxon>
        <taxon>Epsilonproteobacteria</taxon>
        <taxon>Nautiliales</taxon>
        <taxon>Nautiliaceae</taxon>
        <taxon>Caminibacter</taxon>
    </lineage>
</organism>
<name>A0AAJ4RD64_9BACT</name>